<dbReference type="Proteomes" id="UP000294697">
    <property type="component" value="Unassembled WGS sequence"/>
</dbReference>
<dbReference type="Gene3D" id="1.10.10.2910">
    <property type="match status" value="1"/>
</dbReference>
<dbReference type="Pfam" id="PF06114">
    <property type="entry name" value="Peptidase_M78"/>
    <property type="match status" value="1"/>
</dbReference>
<name>A0A4R7Z528_9FIRM</name>
<reference evidence="2 3" key="1">
    <citation type="submission" date="2019-03" db="EMBL/GenBank/DDBJ databases">
        <title>Subsurface microbial communities from deep shales in Ohio and West Virginia, USA.</title>
        <authorList>
            <person name="Wrighton K."/>
        </authorList>
    </citation>
    <scope>NUCLEOTIDE SEQUENCE [LARGE SCALE GENOMIC DNA]</scope>
    <source>
        <strain evidence="2 3">MSL9.2</strain>
    </source>
</reference>
<sequence length="262" mass="30721">MIILDKTVKKVSPDIFKAVEKEVLYFQNEFVGSDDLILQDDIFRVLEDIEDLSIIMFPVEDEEFCGFLFEYRGENFIYINTFLPFEKQIFTAAHELYHYLVNGKKEFLDLETIDEDKELDLEESKANLFAALLLVAKDALNKQLNLLKIKKSADLTILKIIKLMDIFAVPFKTIILRLFEIELLTEKETRDWLDIAARNPEKGILYQIKKHKIGERWQKRTKHVKLSNLKALIIDNDEMELLPEEKINKDLSFLTGVDVDEE</sequence>
<gene>
    <name evidence="2" type="ORF">C8C77_10760</name>
</gene>
<feature type="domain" description="IrrE N-terminal-like" evidence="1">
    <location>
        <begin position="58"/>
        <end position="178"/>
    </location>
</feature>
<dbReference type="PANTHER" id="PTHR43236:SF1">
    <property type="entry name" value="BLL7220 PROTEIN"/>
    <property type="match status" value="1"/>
</dbReference>
<evidence type="ECO:0000313" key="3">
    <source>
        <dbReference type="Proteomes" id="UP000294697"/>
    </source>
</evidence>
<dbReference type="EMBL" id="SODA01000007">
    <property type="protein sequence ID" value="TDW05449.1"/>
    <property type="molecule type" value="Genomic_DNA"/>
</dbReference>
<accession>A0A4R7Z528</accession>
<dbReference type="InterPro" id="IPR052345">
    <property type="entry name" value="Rad_response_metalloprotease"/>
</dbReference>
<organism evidence="2 3">
    <name type="scientific">Halanaerobium saccharolyticum</name>
    <dbReference type="NCBI Taxonomy" id="43595"/>
    <lineage>
        <taxon>Bacteria</taxon>
        <taxon>Bacillati</taxon>
        <taxon>Bacillota</taxon>
        <taxon>Clostridia</taxon>
        <taxon>Halanaerobiales</taxon>
        <taxon>Halanaerobiaceae</taxon>
        <taxon>Halanaerobium</taxon>
    </lineage>
</organism>
<comment type="caution">
    <text evidence="2">The sequence shown here is derived from an EMBL/GenBank/DDBJ whole genome shotgun (WGS) entry which is preliminary data.</text>
</comment>
<dbReference type="InterPro" id="IPR010359">
    <property type="entry name" value="IrrE_HExxH"/>
</dbReference>
<dbReference type="PANTHER" id="PTHR43236">
    <property type="entry name" value="ANTITOXIN HIGA1"/>
    <property type="match status" value="1"/>
</dbReference>
<evidence type="ECO:0000313" key="2">
    <source>
        <dbReference type="EMBL" id="TDW05449.1"/>
    </source>
</evidence>
<dbReference type="RefSeq" id="WP_111570800.1">
    <property type="nucleotide sequence ID" value="NZ_QLME01000001.1"/>
</dbReference>
<dbReference type="AlphaFoldDB" id="A0A4R7Z528"/>
<evidence type="ECO:0000259" key="1">
    <source>
        <dbReference type="Pfam" id="PF06114"/>
    </source>
</evidence>
<proteinExistence type="predicted"/>
<dbReference type="OrthoDB" id="42613at2"/>
<protein>
    <submittedName>
        <fullName evidence="2">Uncharacterized protein DUF955</fullName>
    </submittedName>
</protein>